<name>K0RDZ6_THAOC</name>
<proteinExistence type="predicted"/>
<organism evidence="1 2">
    <name type="scientific">Thalassiosira oceanica</name>
    <name type="common">Marine diatom</name>
    <dbReference type="NCBI Taxonomy" id="159749"/>
    <lineage>
        <taxon>Eukaryota</taxon>
        <taxon>Sar</taxon>
        <taxon>Stramenopiles</taxon>
        <taxon>Ochrophyta</taxon>
        <taxon>Bacillariophyta</taxon>
        <taxon>Coscinodiscophyceae</taxon>
        <taxon>Thalassiosirophycidae</taxon>
        <taxon>Thalassiosirales</taxon>
        <taxon>Thalassiosiraceae</taxon>
        <taxon>Thalassiosira</taxon>
    </lineage>
</organism>
<dbReference type="InterPro" id="IPR032675">
    <property type="entry name" value="LRR_dom_sf"/>
</dbReference>
<keyword evidence="2" id="KW-1185">Reference proteome</keyword>
<dbReference type="AlphaFoldDB" id="K0RDZ6"/>
<accession>K0RDZ6</accession>
<reference evidence="1 2" key="1">
    <citation type="journal article" date="2012" name="Genome Biol.">
        <title>Genome and low-iron response of an oceanic diatom adapted to chronic iron limitation.</title>
        <authorList>
            <person name="Lommer M."/>
            <person name="Specht M."/>
            <person name="Roy A.S."/>
            <person name="Kraemer L."/>
            <person name="Andreson R."/>
            <person name="Gutowska M.A."/>
            <person name="Wolf J."/>
            <person name="Bergner S.V."/>
            <person name="Schilhabel M.B."/>
            <person name="Klostermeier U.C."/>
            <person name="Beiko R.G."/>
            <person name="Rosenstiel P."/>
            <person name="Hippler M."/>
            <person name="Laroche J."/>
        </authorList>
    </citation>
    <scope>NUCLEOTIDE SEQUENCE [LARGE SCALE GENOMIC DNA]</scope>
    <source>
        <strain evidence="1 2">CCMP1005</strain>
    </source>
</reference>
<comment type="caution">
    <text evidence="1">The sequence shown here is derived from an EMBL/GenBank/DDBJ whole genome shotgun (WGS) entry which is preliminary data.</text>
</comment>
<dbReference type="EMBL" id="AGNL01043551">
    <property type="protein sequence ID" value="EJK50489.1"/>
    <property type="molecule type" value="Genomic_DNA"/>
</dbReference>
<evidence type="ECO:0000313" key="2">
    <source>
        <dbReference type="Proteomes" id="UP000266841"/>
    </source>
</evidence>
<protein>
    <submittedName>
        <fullName evidence="1">Uncharacterized protein</fullName>
    </submittedName>
</protein>
<dbReference type="SUPFAM" id="SSF52047">
    <property type="entry name" value="RNI-like"/>
    <property type="match status" value="1"/>
</dbReference>
<evidence type="ECO:0000313" key="1">
    <source>
        <dbReference type="EMBL" id="EJK50489.1"/>
    </source>
</evidence>
<dbReference type="Gene3D" id="3.80.10.10">
    <property type="entry name" value="Ribonuclease Inhibitor"/>
    <property type="match status" value="1"/>
</dbReference>
<gene>
    <name evidence="1" type="ORF">THAOC_30498</name>
</gene>
<sequence>MEDVKLMLAEIMHQNRILQAKLDVLAGDLKDVKSENAQLQKRQMFHEQILRRQTYEYYPDSEEHSELVEDHLMSIEDEFSRAITREFLELLREETLKIVRGKEVDLYVWPEHITTGVAIPYDSEVYGVFWRAFVMALGSHKYMLDCYPPEQETQFLFGKVDIPPDTISWLSETMKKLHFRKFTLGKLATFGRPGAKFFLDYMSNNPLLADLTVEKNLISHPEDIHRLCIEIDVHPSLRKLDLYRCFEGLPNSYEILCSVLNSVQRTHVESLKFNRNSVRPGGSTFLRDFITTNERLTCLEIDRNQLVDEDIFLIAEALRFDTVMGSKANKNPLQDKKYRPRPHSGDGFFWSWRSQISKQLNFSTASYGLMAISPPHETQSIPKKINFGVD</sequence>
<dbReference type="Proteomes" id="UP000266841">
    <property type="component" value="Unassembled WGS sequence"/>
</dbReference>